<evidence type="ECO:0000313" key="2">
    <source>
        <dbReference type="Proteomes" id="UP000558113"/>
    </source>
</evidence>
<evidence type="ECO:0000313" key="1">
    <source>
        <dbReference type="EMBL" id="NBC69613.1"/>
    </source>
</evidence>
<protein>
    <submittedName>
        <fullName evidence="1">DUF3906 family protein</fullName>
    </submittedName>
</protein>
<gene>
    <name evidence="1" type="ORF">GT003_11480</name>
</gene>
<dbReference type="RefSeq" id="WP_161697655.1">
    <property type="nucleotide sequence ID" value="NZ_JAAAMU010000005.1"/>
</dbReference>
<dbReference type="InterPro" id="IPR024998">
    <property type="entry name" value="DUF3906"/>
</dbReference>
<dbReference type="Proteomes" id="UP000558113">
    <property type="component" value="Unassembled WGS sequence"/>
</dbReference>
<organism evidence="1 2">
    <name type="scientific">Paenibacillus sacheonensis</name>
    <dbReference type="NCBI Taxonomy" id="742054"/>
    <lineage>
        <taxon>Bacteria</taxon>
        <taxon>Bacillati</taxon>
        <taxon>Bacillota</taxon>
        <taxon>Bacilli</taxon>
        <taxon>Bacillales</taxon>
        <taxon>Paenibacillaceae</taxon>
        <taxon>Paenibacillus</taxon>
    </lineage>
</organism>
<keyword evidence="2" id="KW-1185">Reference proteome</keyword>
<dbReference type="EMBL" id="JAAAMU010000005">
    <property type="protein sequence ID" value="NBC69613.1"/>
    <property type="molecule type" value="Genomic_DNA"/>
</dbReference>
<name>A0A7X4YNH2_9BACL</name>
<dbReference type="AlphaFoldDB" id="A0A7X4YNH2"/>
<proteinExistence type="predicted"/>
<dbReference type="Pfam" id="PF13046">
    <property type="entry name" value="DUF3906"/>
    <property type="match status" value="1"/>
</dbReference>
<accession>A0A7X4YNH2</accession>
<reference evidence="1 2" key="1">
    <citation type="submission" date="2020-01" db="EMBL/GenBank/DDBJ databases">
        <title>Paenibacillus soybeanensis sp. nov. isolated from the nodules of soybean (Glycine max(L.) Merr).</title>
        <authorList>
            <person name="Wang H."/>
        </authorList>
    </citation>
    <scope>NUCLEOTIDE SEQUENCE [LARGE SCALE GENOMIC DNA]</scope>
    <source>
        <strain evidence="1 2">DSM 23054</strain>
    </source>
</reference>
<comment type="caution">
    <text evidence="1">The sequence shown here is derived from an EMBL/GenBank/DDBJ whole genome shotgun (WGS) entry which is preliminary data.</text>
</comment>
<sequence>MFLYKIEIELEDASGQLIVLAETDEKAFETVDSQLERHYLKMPVLKSAAIVEKKRTATGAGYYVPHQT</sequence>
<dbReference type="OrthoDB" id="2382322at2"/>